<gene>
    <name evidence="1" type="ORF">A2714_02960</name>
</gene>
<dbReference type="Proteomes" id="UP000178419">
    <property type="component" value="Unassembled WGS sequence"/>
</dbReference>
<accession>A0A1F7XZ20</accession>
<evidence type="ECO:0000313" key="1">
    <source>
        <dbReference type="EMBL" id="OGM20246.1"/>
    </source>
</evidence>
<comment type="caution">
    <text evidence="1">The sequence shown here is derived from an EMBL/GenBank/DDBJ whole genome shotgun (WGS) entry which is preliminary data.</text>
</comment>
<protein>
    <submittedName>
        <fullName evidence="1">Uncharacterized protein</fullName>
    </submittedName>
</protein>
<reference evidence="1 2" key="1">
    <citation type="journal article" date="2016" name="Nat. Commun.">
        <title>Thousands of microbial genomes shed light on interconnected biogeochemical processes in an aquifer system.</title>
        <authorList>
            <person name="Anantharaman K."/>
            <person name="Brown C.T."/>
            <person name="Hug L.A."/>
            <person name="Sharon I."/>
            <person name="Castelle C.J."/>
            <person name="Probst A.J."/>
            <person name="Thomas B.C."/>
            <person name="Singh A."/>
            <person name="Wilkins M.J."/>
            <person name="Karaoz U."/>
            <person name="Brodie E.L."/>
            <person name="Williams K.H."/>
            <person name="Hubbard S.S."/>
            <person name="Banfield J.F."/>
        </authorList>
    </citation>
    <scope>NUCLEOTIDE SEQUENCE [LARGE SCALE GENOMIC DNA]</scope>
</reference>
<evidence type="ECO:0000313" key="2">
    <source>
        <dbReference type="Proteomes" id="UP000178419"/>
    </source>
</evidence>
<dbReference type="AlphaFoldDB" id="A0A1F7XZ20"/>
<sequence>MTTELQAESIKSALIRFQNPGSGSEAACVDCPGCGLQICTRDVMQEGANPGQVEEACVGYTPFGFENRENCVLHVKPGSGSGEGPHDGTIWNT</sequence>
<organism evidence="1 2">
    <name type="scientific">Candidatus Woesebacteria bacterium RIFCSPHIGHO2_01_FULL_38_9</name>
    <dbReference type="NCBI Taxonomy" id="1802492"/>
    <lineage>
        <taxon>Bacteria</taxon>
        <taxon>Candidatus Woeseibacteriota</taxon>
    </lineage>
</organism>
<proteinExistence type="predicted"/>
<dbReference type="EMBL" id="MGGE01000047">
    <property type="protein sequence ID" value="OGM20246.1"/>
    <property type="molecule type" value="Genomic_DNA"/>
</dbReference>
<name>A0A1F7XZ20_9BACT</name>